<feature type="non-terminal residue" evidence="1">
    <location>
        <position position="1"/>
    </location>
</feature>
<accession>X0XJD0</accession>
<dbReference type="EMBL" id="BARS01056497">
    <property type="protein sequence ID" value="GAG43290.1"/>
    <property type="molecule type" value="Genomic_DNA"/>
</dbReference>
<sequence>QITDDNNPDGYIDIGDIYLGSYMELSKTYSRGFSKGFNLLYDGNLTPYGVVKKRFYNRQRSFIYDFKLLIAADITLLEAMIDSIASRATGQLLPFWFNDDADWPVHTWMVDVSAIPEDHVSTPFYSTILELKEIMKSI</sequence>
<proteinExistence type="predicted"/>
<gene>
    <name evidence="1" type="ORF">S01H1_83178</name>
</gene>
<name>X0XJD0_9ZZZZ</name>
<organism evidence="1">
    <name type="scientific">marine sediment metagenome</name>
    <dbReference type="NCBI Taxonomy" id="412755"/>
    <lineage>
        <taxon>unclassified sequences</taxon>
        <taxon>metagenomes</taxon>
        <taxon>ecological metagenomes</taxon>
    </lineage>
</organism>
<protein>
    <submittedName>
        <fullName evidence="1">Uncharacterized protein</fullName>
    </submittedName>
</protein>
<comment type="caution">
    <text evidence="1">The sequence shown here is derived from an EMBL/GenBank/DDBJ whole genome shotgun (WGS) entry which is preliminary data.</text>
</comment>
<reference evidence="1" key="1">
    <citation type="journal article" date="2014" name="Front. Microbiol.">
        <title>High frequency of phylogenetically diverse reductive dehalogenase-homologous genes in deep subseafloor sedimentary metagenomes.</title>
        <authorList>
            <person name="Kawai M."/>
            <person name="Futagami T."/>
            <person name="Toyoda A."/>
            <person name="Takaki Y."/>
            <person name="Nishi S."/>
            <person name="Hori S."/>
            <person name="Arai W."/>
            <person name="Tsubouchi T."/>
            <person name="Morono Y."/>
            <person name="Uchiyama I."/>
            <person name="Ito T."/>
            <person name="Fujiyama A."/>
            <person name="Inagaki F."/>
            <person name="Takami H."/>
        </authorList>
    </citation>
    <scope>NUCLEOTIDE SEQUENCE</scope>
    <source>
        <strain evidence="1">Expedition CK06-06</strain>
    </source>
</reference>
<evidence type="ECO:0000313" key="1">
    <source>
        <dbReference type="EMBL" id="GAG43290.1"/>
    </source>
</evidence>
<dbReference type="AlphaFoldDB" id="X0XJD0"/>